<gene>
    <name evidence="2" type="ORF">PsYK624_108140</name>
</gene>
<dbReference type="Proteomes" id="UP000703269">
    <property type="component" value="Unassembled WGS sequence"/>
</dbReference>
<dbReference type="EMBL" id="BPQB01000042">
    <property type="protein sequence ID" value="GJE94643.1"/>
    <property type="molecule type" value="Genomic_DNA"/>
</dbReference>
<evidence type="ECO:0000313" key="3">
    <source>
        <dbReference type="Proteomes" id="UP000703269"/>
    </source>
</evidence>
<name>A0A9P3GGS8_9APHY</name>
<dbReference type="AlphaFoldDB" id="A0A9P3GGS8"/>
<sequence length="61" mass="6278">MPATSRRAMSTPTGPKNLKHNHEPLLGAPLLRPSPTAGAARGWQIPLASSTNGTPAPLGRA</sequence>
<organism evidence="2 3">
    <name type="scientific">Phanerochaete sordida</name>
    <dbReference type="NCBI Taxonomy" id="48140"/>
    <lineage>
        <taxon>Eukaryota</taxon>
        <taxon>Fungi</taxon>
        <taxon>Dikarya</taxon>
        <taxon>Basidiomycota</taxon>
        <taxon>Agaricomycotina</taxon>
        <taxon>Agaricomycetes</taxon>
        <taxon>Polyporales</taxon>
        <taxon>Phanerochaetaceae</taxon>
        <taxon>Phanerochaete</taxon>
    </lineage>
</organism>
<protein>
    <submittedName>
        <fullName evidence="2">Uncharacterized protein</fullName>
    </submittedName>
</protein>
<accession>A0A9P3GGS8</accession>
<reference evidence="2 3" key="1">
    <citation type="submission" date="2021-08" db="EMBL/GenBank/DDBJ databases">
        <title>Draft Genome Sequence of Phanerochaete sordida strain YK-624.</title>
        <authorList>
            <person name="Mori T."/>
            <person name="Dohra H."/>
            <person name="Suzuki T."/>
            <person name="Kawagishi H."/>
            <person name="Hirai H."/>
        </authorList>
    </citation>
    <scope>NUCLEOTIDE SEQUENCE [LARGE SCALE GENOMIC DNA]</scope>
    <source>
        <strain evidence="2 3">YK-624</strain>
    </source>
</reference>
<proteinExistence type="predicted"/>
<keyword evidence="3" id="KW-1185">Reference proteome</keyword>
<evidence type="ECO:0000256" key="1">
    <source>
        <dbReference type="SAM" id="MobiDB-lite"/>
    </source>
</evidence>
<feature type="region of interest" description="Disordered" evidence="1">
    <location>
        <begin position="1"/>
        <end position="61"/>
    </location>
</feature>
<comment type="caution">
    <text evidence="2">The sequence shown here is derived from an EMBL/GenBank/DDBJ whole genome shotgun (WGS) entry which is preliminary data.</text>
</comment>
<evidence type="ECO:0000313" key="2">
    <source>
        <dbReference type="EMBL" id="GJE94643.1"/>
    </source>
</evidence>